<feature type="domain" description="SIS" evidence="1">
    <location>
        <begin position="71"/>
        <end position="213"/>
    </location>
</feature>
<dbReference type="Proteomes" id="UP001596328">
    <property type="component" value="Unassembled WGS sequence"/>
</dbReference>
<dbReference type="PANTHER" id="PTHR10937:SF0">
    <property type="entry name" value="GLUTAMINE--FRUCTOSE-6-PHOSPHATE TRANSAMINASE (ISOMERIZING)"/>
    <property type="match status" value="1"/>
</dbReference>
<protein>
    <submittedName>
        <fullName evidence="2">SIS domain-containing protein</fullName>
    </submittedName>
</protein>
<organism evidence="2 3">
    <name type="scientific">Halobium palmae</name>
    <dbReference type="NCBI Taxonomy" id="1776492"/>
    <lineage>
        <taxon>Archaea</taxon>
        <taxon>Methanobacteriati</taxon>
        <taxon>Methanobacteriota</taxon>
        <taxon>Stenosarchaea group</taxon>
        <taxon>Halobacteria</taxon>
        <taxon>Halobacteriales</taxon>
        <taxon>Haloferacaceae</taxon>
        <taxon>Halobium</taxon>
    </lineage>
</organism>
<dbReference type="Gene3D" id="3.40.50.10490">
    <property type="entry name" value="Glucose-6-phosphate isomerase like protein, domain 1"/>
    <property type="match status" value="2"/>
</dbReference>
<evidence type="ECO:0000313" key="2">
    <source>
        <dbReference type="EMBL" id="MFC6726219.1"/>
    </source>
</evidence>
<reference evidence="2 3" key="1">
    <citation type="journal article" date="2019" name="Int. J. Syst. Evol. Microbiol.">
        <title>The Global Catalogue of Microorganisms (GCM) 10K type strain sequencing project: providing services to taxonomists for standard genome sequencing and annotation.</title>
        <authorList>
            <consortium name="The Broad Institute Genomics Platform"/>
            <consortium name="The Broad Institute Genome Sequencing Center for Infectious Disease"/>
            <person name="Wu L."/>
            <person name="Ma J."/>
        </authorList>
    </citation>
    <scope>NUCLEOTIDE SEQUENCE [LARGE SCALE GENOMIC DNA]</scope>
    <source>
        <strain evidence="2 3">NBRC 111368</strain>
    </source>
</reference>
<comment type="caution">
    <text evidence="2">The sequence shown here is derived from an EMBL/GenBank/DDBJ whole genome shotgun (WGS) entry which is preliminary data.</text>
</comment>
<dbReference type="PROSITE" id="PS51464">
    <property type="entry name" value="SIS"/>
    <property type="match status" value="1"/>
</dbReference>
<dbReference type="EMBL" id="JBHSWU010000964">
    <property type="protein sequence ID" value="MFC6726219.1"/>
    <property type="molecule type" value="Genomic_DNA"/>
</dbReference>
<evidence type="ECO:0000313" key="3">
    <source>
        <dbReference type="Proteomes" id="UP001596328"/>
    </source>
</evidence>
<dbReference type="AlphaFoldDB" id="A0ABD5S3J0"/>
<evidence type="ECO:0000259" key="1">
    <source>
        <dbReference type="PROSITE" id="PS51464"/>
    </source>
</evidence>
<accession>A0ABD5S3J0</accession>
<dbReference type="CDD" id="cd05009">
    <property type="entry name" value="SIS_GlmS_GlmD_2"/>
    <property type="match status" value="1"/>
</dbReference>
<feature type="non-terminal residue" evidence="2">
    <location>
        <position position="1"/>
    </location>
</feature>
<name>A0ABD5S3J0_9EURY</name>
<dbReference type="SUPFAM" id="SSF53697">
    <property type="entry name" value="SIS domain"/>
    <property type="match status" value="1"/>
</dbReference>
<dbReference type="InterPro" id="IPR046348">
    <property type="entry name" value="SIS_dom_sf"/>
</dbReference>
<proteinExistence type="predicted"/>
<gene>
    <name evidence="2" type="ORF">ACFQE1_17990</name>
</gene>
<keyword evidence="3" id="KW-1185">Reference proteome</keyword>
<sequence length="220" mass="24126">ALYIRAGPEIGVAATKTFSSQVATLAMLGHRLADDLEQGTPREDAAEFFAELEKLPEYVEETLRTTNAKAVSERYLDKEAYFFIGRDNEYPVALEGALKFKEITYEHAEGFASGELKHGPLALVTPNATVFALFTGKRGDETRKNAEEAHTRGADIVGVATRGTDVGGFTDAMLRVPETHPDIAGMLANVQLQLVSYYTANMLEREIDKPRNLAKSVTVE</sequence>
<dbReference type="PANTHER" id="PTHR10937">
    <property type="entry name" value="GLUCOSAMINE--FRUCTOSE-6-PHOSPHATE AMINOTRANSFERASE, ISOMERIZING"/>
    <property type="match status" value="1"/>
</dbReference>
<dbReference type="InterPro" id="IPR001347">
    <property type="entry name" value="SIS_dom"/>
</dbReference>
<dbReference type="Pfam" id="PF01380">
    <property type="entry name" value="SIS"/>
    <property type="match status" value="1"/>
</dbReference>
<dbReference type="InterPro" id="IPR035490">
    <property type="entry name" value="GlmS/FrlB_SIS"/>
</dbReference>